<dbReference type="InterPro" id="IPR036291">
    <property type="entry name" value="NAD(P)-bd_dom_sf"/>
</dbReference>
<evidence type="ECO:0000256" key="34">
    <source>
        <dbReference type="ARBA" id="ARBA00049368"/>
    </source>
</evidence>
<evidence type="ECO:0000256" key="18">
    <source>
        <dbReference type="ARBA" id="ARBA00032297"/>
    </source>
</evidence>
<comment type="catalytic activity">
    <reaction evidence="21">
        <text>decanal + NADP(+) = (2E)-decenal + NADPH + H(+)</text>
        <dbReference type="Rhea" id="RHEA:50612"/>
        <dbReference type="ChEBI" id="CHEBI:15378"/>
        <dbReference type="ChEBI" id="CHEBI:31457"/>
        <dbReference type="ChEBI" id="CHEBI:57783"/>
        <dbReference type="ChEBI" id="CHEBI:58349"/>
        <dbReference type="ChEBI" id="CHEBI:133455"/>
    </reaction>
    <physiologicalReaction direction="right-to-left" evidence="21">
        <dbReference type="Rhea" id="RHEA:50614"/>
    </physiologicalReaction>
</comment>
<comment type="similarity">
    <text evidence="2">Belongs to the NADP-dependent oxidoreductase L4BD family.</text>
</comment>
<dbReference type="SUPFAM" id="SSF50129">
    <property type="entry name" value="GroES-like"/>
    <property type="match status" value="1"/>
</dbReference>
<evidence type="ECO:0000256" key="27">
    <source>
        <dbReference type="ARBA" id="ARBA00048290"/>
    </source>
</evidence>
<evidence type="ECO:0000256" key="3">
    <source>
        <dbReference type="ARBA" id="ARBA00011852"/>
    </source>
</evidence>
<dbReference type="Gene3D" id="3.40.50.720">
    <property type="entry name" value="NAD(P)-binding Rossmann-like Domain"/>
    <property type="match status" value="1"/>
</dbReference>
<keyword evidence="9" id="KW-0597">Phosphoprotein</keyword>
<evidence type="ECO:0000256" key="16">
    <source>
        <dbReference type="ARBA" id="ARBA00031851"/>
    </source>
</evidence>
<dbReference type="SUPFAM" id="SSF51735">
    <property type="entry name" value="NAD(P)-binding Rossmann-fold domains"/>
    <property type="match status" value="1"/>
</dbReference>
<evidence type="ECO:0000256" key="11">
    <source>
        <dbReference type="ARBA" id="ARBA00022857"/>
    </source>
</evidence>
<keyword evidence="14" id="KW-0443">Lipid metabolism</keyword>
<keyword evidence="37" id="KW-1185">Reference proteome</keyword>
<dbReference type="CDD" id="cd08294">
    <property type="entry name" value="leukotriene_B4_DH_like"/>
    <property type="match status" value="1"/>
</dbReference>
<dbReference type="InterPro" id="IPR041694">
    <property type="entry name" value="ADH_N_2"/>
</dbReference>
<evidence type="ECO:0000256" key="23">
    <source>
        <dbReference type="ARBA" id="ARBA00047871"/>
    </source>
</evidence>
<evidence type="ECO:0000256" key="7">
    <source>
        <dbReference type="ARBA" id="ARBA00022490"/>
    </source>
</evidence>
<proteinExistence type="inferred from homology"/>
<evidence type="ECO:0000256" key="15">
    <source>
        <dbReference type="ARBA" id="ARBA00023278"/>
    </source>
</evidence>
<comment type="catalytic activity">
    <reaction evidence="25">
        <text>dodecanal + NADP(+) = (2E)-dodecenal + NADPH + H(+)</text>
        <dbReference type="Rhea" id="RHEA:50784"/>
        <dbReference type="ChEBI" id="CHEBI:15378"/>
        <dbReference type="ChEBI" id="CHEBI:27836"/>
        <dbReference type="ChEBI" id="CHEBI:57783"/>
        <dbReference type="ChEBI" id="CHEBI:58349"/>
        <dbReference type="ChEBI" id="CHEBI:133741"/>
    </reaction>
    <physiologicalReaction direction="right-to-left" evidence="25">
        <dbReference type="Rhea" id="RHEA:50786"/>
    </physiologicalReaction>
</comment>
<evidence type="ECO:0000256" key="22">
    <source>
        <dbReference type="ARBA" id="ARBA00047742"/>
    </source>
</evidence>
<evidence type="ECO:0000256" key="19">
    <source>
        <dbReference type="ARBA" id="ARBA00033119"/>
    </source>
</evidence>
<comment type="catalytic activity">
    <reaction evidence="32">
        <text>13,14-dihydro-15-oxo-prostaglandin E1 + NADP(+) = 15-oxoprostaglandin E1 + NADPH + H(+)</text>
        <dbReference type="Rhea" id="RHEA:50584"/>
        <dbReference type="ChEBI" id="CHEBI:15378"/>
        <dbReference type="ChEBI" id="CHEBI:57401"/>
        <dbReference type="ChEBI" id="CHEBI:57783"/>
        <dbReference type="ChEBI" id="CHEBI:58349"/>
        <dbReference type="ChEBI" id="CHEBI:133408"/>
    </reaction>
    <physiologicalReaction direction="right-to-left" evidence="32">
        <dbReference type="Rhea" id="RHEA:50586"/>
    </physiologicalReaction>
</comment>
<dbReference type="Pfam" id="PF16884">
    <property type="entry name" value="ADH_N_2"/>
    <property type="match status" value="1"/>
</dbReference>
<feature type="domain" description="Enoyl reductase (ER)" evidence="35">
    <location>
        <begin position="17"/>
        <end position="322"/>
    </location>
</feature>
<comment type="catalytic activity">
    <reaction evidence="30">
        <text>6-trans-leukotriene B4 + NADP(+) = 12-oxo-(5S)-hydroxy-(6E,8E,10E,14Z)-eicosatetraenoate + NADPH + H(+)</text>
        <dbReference type="Rhea" id="RHEA:51204"/>
        <dbReference type="ChEBI" id="CHEBI:15378"/>
        <dbReference type="ChEBI" id="CHEBI:57783"/>
        <dbReference type="ChEBI" id="CHEBI:58349"/>
        <dbReference type="ChEBI" id="CHEBI:90723"/>
        <dbReference type="ChEBI" id="CHEBI:133974"/>
    </reaction>
    <physiologicalReaction direction="left-to-right" evidence="30">
        <dbReference type="Rhea" id="RHEA:51205"/>
    </physiologicalReaction>
</comment>
<dbReference type="InterPro" id="IPR020843">
    <property type="entry name" value="ER"/>
</dbReference>
<evidence type="ECO:0000256" key="12">
    <source>
        <dbReference type="ARBA" id="ARBA00022990"/>
    </source>
</evidence>
<comment type="caution">
    <text evidence="36">The sequence shown here is derived from an EMBL/GenBank/DDBJ whole genome shotgun (WGS) entry which is preliminary data.</text>
</comment>
<evidence type="ECO:0000256" key="17">
    <source>
        <dbReference type="ARBA" id="ARBA00032255"/>
    </source>
</evidence>
<keyword evidence="13" id="KW-0560">Oxidoreductase</keyword>
<evidence type="ECO:0000256" key="28">
    <source>
        <dbReference type="ARBA" id="ARBA00048387"/>
    </source>
</evidence>
<evidence type="ECO:0000256" key="2">
    <source>
        <dbReference type="ARBA" id="ARBA00010460"/>
    </source>
</evidence>
<evidence type="ECO:0000313" key="37">
    <source>
        <dbReference type="Proteomes" id="UP001642483"/>
    </source>
</evidence>
<dbReference type="PANTHER" id="PTHR43205:SF7">
    <property type="entry name" value="PROSTAGLANDIN REDUCTASE 1"/>
    <property type="match status" value="1"/>
</dbReference>
<keyword evidence="12" id="KW-0007">Acetylation</keyword>
<dbReference type="Proteomes" id="UP001642483">
    <property type="component" value="Unassembled WGS sequence"/>
</dbReference>
<comment type="catalytic activity">
    <reaction evidence="27">
        <text>13,14-dihydro-15-oxo-PGF2alpha + NADP(+) = 15-oxoprostaglandin F2alpha + NADPH + H(+)</text>
        <dbReference type="Rhea" id="RHEA:50588"/>
        <dbReference type="ChEBI" id="CHEBI:15378"/>
        <dbReference type="ChEBI" id="CHEBI:57783"/>
        <dbReference type="ChEBI" id="CHEBI:58349"/>
        <dbReference type="ChEBI" id="CHEBI:133374"/>
        <dbReference type="ChEBI" id="CHEBI:133409"/>
    </reaction>
    <physiologicalReaction direction="right-to-left" evidence="27">
        <dbReference type="Rhea" id="RHEA:50590"/>
    </physiologicalReaction>
</comment>
<dbReference type="SMART" id="SM00829">
    <property type="entry name" value="PKS_ER"/>
    <property type="match status" value="1"/>
</dbReference>
<evidence type="ECO:0000256" key="33">
    <source>
        <dbReference type="ARBA" id="ARBA00049179"/>
    </source>
</evidence>
<evidence type="ECO:0000256" key="30">
    <source>
        <dbReference type="ARBA" id="ARBA00048953"/>
    </source>
</evidence>
<dbReference type="InterPro" id="IPR013149">
    <property type="entry name" value="ADH-like_C"/>
</dbReference>
<dbReference type="Gene3D" id="3.90.180.10">
    <property type="entry name" value="Medium-chain alcohol dehydrogenases, catalytic domain"/>
    <property type="match status" value="1"/>
</dbReference>
<evidence type="ECO:0000256" key="10">
    <source>
        <dbReference type="ARBA" id="ARBA00022832"/>
    </source>
</evidence>
<comment type="catalytic activity">
    <reaction evidence="33">
        <text>an n-alkanal + NADP(+) = an alk-2-enal + NADPH + H(+)</text>
        <dbReference type="Rhea" id="RHEA:13737"/>
        <dbReference type="ChEBI" id="CHEBI:12834"/>
        <dbReference type="ChEBI" id="CHEBI:13757"/>
        <dbReference type="ChEBI" id="CHEBI:15378"/>
        <dbReference type="ChEBI" id="CHEBI:57783"/>
        <dbReference type="ChEBI" id="CHEBI:58349"/>
        <dbReference type="EC" id="1.3.1.74"/>
    </reaction>
    <physiologicalReaction direction="right-to-left" evidence="33">
        <dbReference type="Rhea" id="RHEA:13739"/>
    </physiologicalReaction>
</comment>
<comment type="catalytic activity">
    <reaction evidence="34">
        <text>hexanal + NADP(+) = (E)-hex-2-enal + NADPH + H(+)</text>
        <dbReference type="Rhea" id="RHEA:50776"/>
        <dbReference type="ChEBI" id="CHEBI:15378"/>
        <dbReference type="ChEBI" id="CHEBI:28913"/>
        <dbReference type="ChEBI" id="CHEBI:57783"/>
        <dbReference type="ChEBI" id="CHEBI:58349"/>
        <dbReference type="ChEBI" id="CHEBI:88528"/>
    </reaction>
    <physiologicalReaction direction="right-to-left" evidence="34">
        <dbReference type="Rhea" id="RHEA:50778"/>
    </physiologicalReaction>
</comment>
<name>A0ABP0GDD9_CLALP</name>
<evidence type="ECO:0000313" key="36">
    <source>
        <dbReference type="EMBL" id="CAK8689397.1"/>
    </source>
</evidence>
<evidence type="ECO:0000256" key="24">
    <source>
        <dbReference type="ARBA" id="ARBA00047878"/>
    </source>
</evidence>
<keyword evidence="15" id="KW-0379">Hydroxylation</keyword>
<keyword evidence="8" id="KW-0644">Prostaglandin metabolism</keyword>
<dbReference type="InterPro" id="IPR045010">
    <property type="entry name" value="MDR_fam"/>
</dbReference>
<dbReference type="InterPro" id="IPR014190">
    <property type="entry name" value="PTGR1"/>
</dbReference>
<evidence type="ECO:0000256" key="1">
    <source>
        <dbReference type="ARBA" id="ARBA00004496"/>
    </source>
</evidence>
<comment type="subunit">
    <text evidence="3">Monomer or homodimer.</text>
</comment>
<keyword evidence="7" id="KW-0963">Cytoplasm</keyword>
<evidence type="ECO:0000256" key="29">
    <source>
        <dbReference type="ARBA" id="ARBA00048591"/>
    </source>
</evidence>
<evidence type="ECO:0000256" key="13">
    <source>
        <dbReference type="ARBA" id="ARBA00023002"/>
    </source>
</evidence>
<evidence type="ECO:0000256" key="21">
    <source>
        <dbReference type="ARBA" id="ARBA00047617"/>
    </source>
</evidence>
<evidence type="ECO:0000256" key="31">
    <source>
        <dbReference type="ARBA" id="ARBA00049068"/>
    </source>
</evidence>
<evidence type="ECO:0000256" key="32">
    <source>
        <dbReference type="ARBA" id="ARBA00049070"/>
    </source>
</evidence>
<evidence type="ECO:0000256" key="4">
    <source>
        <dbReference type="ARBA" id="ARBA00011981"/>
    </source>
</evidence>
<evidence type="ECO:0000259" key="35">
    <source>
        <dbReference type="SMART" id="SM00829"/>
    </source>
</evidence>
<gene>
    <name evidence="36" type="ORF">CVLEPA_LOCUS21413</name>
</gene>
<comment type="catalytic activity">
    <reaction evidence="24">
        <text>13,14-dihydro-15-oxo-prostaglandin F1alpha + NADP(+) = 15-oxoprostaglandin F1alpha + NADPH + H(+)</text>
        <dbReference type="Rhea" id="RHEA:50592"/>
        <dbReference type="ChEBI" id="CHEBI:15378"/>
        <dbReference type="ChEBI" id="CHEBI:57783"/>
        <dbReference type="ChEBI" id="CHEBI:58349"/>
        <dbReference type="ChEBI" id="CHEBI:79072"/>
        <dbReference type="ChEBI" id="CHEBI:133411"/>
    </reaction>
    <physiologicalReaction direction="right-to-left" evidence="24">
        <dbReference type="Rhea" id="RHEA:50594"/>
    </physiologicalReaction>
</comment>
<sequence>MKSKVYVKAAEFVGFPKLSDFEIIEQEVSEDLQDGELLTEAICVGLDPYTRFWKTDIGEEFIGFQLAKVLKSKNAEYPEGSLVLQQTGWRTITKSKGEQAWYTCDDLPKNVPQSSAVGVLGMAGVTAHYGLINFCEPKKGETVMVTGAAGAVGSIVGQIAKILGCRVIGCCGSDEKVEYVKSIGFDAAFNYKTSDWDKALTEAAPDGIDCYFDNVGGKISSAVMSKMNLNGRVAVCGSISSYNSTEPDMAPSFQFLCVVKCLRITGFQAFNLVDKKSAYLKLKTWLEEGRITTKETVTNGFENIPQAFIDMLKGSNIGKAAVIL</sequence>
<keyword evidence="10" id="KW-0276">Fatty acid metabolism</keyword>
<dbReference type="EC" id="1.3.1.74" evidence="5"/>
<evidence type="ECO:0000256" key="9">
    <source>
        <dbReference type="ARBA" id="ARBA00022553"/>
    </source>
</evidence>
<reference evidence="36 37" key="1">
    <citation type="submission" date="2024-02" db="EMBL/GenBank/DDBJ databases">
        <authorList>
            <person name="Daric V."/>
            <person name="Darras S."/>
        </authorList>
    </citation>
    <scope>NUCLEOTIDE SEQUENCE [LARGE SCALE GENOMIC DNA]</scope>
</reference>
<dbReference type="InterPro" id="IPR011032">
    <property type="entry name" value="GroES-like_sf"/>
</dbReference>
<dbReference type="PANTHER" id="PTHR43205">
    <property type="entry name" value="PROSTAGLANDIN REDUCTASE"/>
    <property type="match status" value="1"/>
</dbReference>
<evidence type="ECO:0000256" key="8">
    <source>
        <dbReference type="ARBA" id="ARBA00022501"/>
    </source>
</evidence>
<evidence type="ECO:0000256" key="20">
    <source>
        <dbReference type="ARBA" id="ARBA00047461"/>
    </source>
</evidence>
<evidence type="ECO:0000256" key="26">
    <source>
        <dbReference type="ARBA" id="ARBA00048066"/>
    </source>
</evidence>
<comment type="catalytic activity">
    <reaction evidence="28">
        <text>4-hydroxynonanal + NADP(+) = (E)-4-hydroxynon-2-enal + NADPH + H(+)</text>
        <dbReference type="Rhea" id="RHEA:64736"/>
        <dbReference type="ChEBI" id="CHEBI:15378"/>
        <dbReference type="ChEBI" id="CHEBI:57783"/>
        <dbReference type="ChEBI" id="CHEBI:58349"/>
        <dbReference type="ChEBI" id="CHEBI:58968"/>
        <dbReference type="ChEBI" id="CHEBI:156112"/>
    </reaction>
    <physiologicalReaction direction="right-to-left" evidence="28">
        <dbReference type="Rhea" id="RHEA:64738"/>
    </physiologicalReaction>
</comment>
<comment type="subcellular location">
    <subcellularLocation>
        <location evidence="1">Cytoplasm</location>
    </subcellularLocation>
</comment>
<comment type="catalytic activity">
    <reaction evidence="26">
        <text>nonan-2-one + NADP(+) = (3E)-nonen-2-one + NADPH + H(+)</text>
        <dbReference type="Rhea" id="RHEA:50616"/>
        <dbReference type="ChEBI" id="CHEBI:15378"/>
        <dbReference type="ChEBI" id="CHEBI:57783"/>
        <dbReference type="ChEBI" id="CHEBI:58349"/>
        <dbReference type="ChEBI" id="CHEBI:77927"/>
        <dbReference type="ChEBI" id="CHEBI:133457"/>
    </reaction>
    <physiologicalReaction direction="right-to-left" evidence="26">
        <dbReference type="Rhea" id="RHEA:50618"/>
    </physiologicalReaction>
</comment>
<evidence type="ECO:0000256" key="14">
    <source>
        <dbReference type="ARBA" id="ARBA00023098"/>
    </source>
</evidence>
<dbReference type="Pfam" id="PF00107">
    <property type="entry name" value="ADH_zinc_N"/>
    <property type="match status" value="1"/>
</dbReference>
<comment type="catalytic activity">
    <reaction evidence="31">
        <text>(5S,12S)-dihydroxy-(6E,10E,12E,14Z)-eicosatetraenoate + NADP(+) = 12-oxo-(5S)-hydroxy-(6E,8E,10E,14Z)-eicosatetraenoate + NADPH + H(+)</text>
        <dbReference type="Rhea" id="RHEA:51212"/>
        <dbReference type="ChEBI" id="CHEBI:15378"/>
        <dbReference type="ChEBI" id="CHEBI:57783"/>
        <dbReference type="ChEBI" id="CHEBI:58349"/>
        <dbReference type="ChEBI" id="CHEBI:133974"/>
        <dbReference type="ChEBI" id="CHEBI:133975"/>
    </reaction>
    <physiologicalReaction direction="left-to-right" evidence="31">
        <dbReference type="Rhea" id="RHEA:51213"/>
    </physiologicalReaction>
</comment>
<evidence type="ECO:0000256" key="5">
    <source>
        <dbReference type="ARBA" id="ARBA00012410"/>
    </source>
</evidence>
<evidence type="ECO:0000256" key="6">
    <source>
        <dbReference type="ARBA" id="ARBA00020651"/>
    </source>
</evidence>
<comment type="catalytic activity">
    <reaction evidence="23">
        <text>leukotriene B4 + NADP(+) = 12-oxo-leukotriene B4 + NADPH + H(+)</text>
        <dbReference type="Rhea" id="RHEA:50608"/>
        <dbReference type="ChEBI" id="CHEBI:15378"/>
        <dbReference type="ChEBI" id="CHEBI:57461"/>
        <dbReference type="ChEBI" id="CHEBI:57783"/>
        <dbReference type="ChEBI" id="CHEBI:58349"/>
        <dbReference type="ChEBI" id="CHEBI:133309"/>
    </reaction>
    <physiologicalReaction direction="left-to-right" evidence="23">
        <dbReference type="Rhea" id="RHEA:50609"/>
    </physiologicalReaction>
</comment>
<dbReference type="EMBL" id="CAWYQH010000108">
    <property type="protein sequence ID" value="CAK8689397.1"/>
    <property type="molecule type" value="Genomic_DNA"/>
</dbReference>
<keyword evidence="11" id="KW-0521">NADP</keyword>
<evidence type="ECO:0000256" key="25">
    <source>
        <dbReference type="ARBA" id="ARBA00047903"/>
    </source>
</evidence>
<dbReference type="EC" id="1.3.1.48" evidence="4"/>
<comment type="catalytic activity">
    <reaction evidence="22">
        <text>pentan-2-one + NADP(+) = (E)-pent-3-en-2-one + NADPH + H(+)</text>
        <dbReference type="Rhea" id="RHEA:50788"/>
        <dbReference type="ChEBI" id="CHEBI:15378"/>
        <dbReference type="ChEBI" id="CHEBI:16472"/>
        <dbReference type="ChEBI" id="CHEBI:57783"/>
        <dbReference type="ChEBI" id="CHEBI:58349"/>
        <dbReference type="ChEBI" id="CHEBI:145276"/>
    </reaction>
    <physiologicalReaction direction="right-to-left" evidence="22">
        <dbReference type="Rhea" id="RHEA:50790"/>
    </physiologicalReaction>
</comment>
<organism evidence="36 37">
    <name type="scientific">Clavelina lepadiformis</name>
    <name type="common">Light-bulb sea squirt</name>
    <name type="synonym">Ascidia lepadiformis</name>
    <dbReference type="NCBI Taxonomy" id="159417"/>
    <lineage>
        <taxon>Eukaryota</taxon>
        <taxon>Metazoa</taxon>
        <taxon>Chordata</taxon>
        <taxon>Tunicata</taxon>
        <taxon>Ascidiacea</taxon>
        <taxon>Aplousobranchia</taxon>
        <taxon>Clavelinidae</taxon>
        <taxon>Clavelina</taxon>
    </lineage>
</organism>
<comment type="catalytic activity">
    <reaction evidence="29">
        <text>20-hydroxy-leukotriene B4 + NADP(+) = 12-oxo-20-hydroxy-leukotriene B4 + NADPH + H(+)</text>
        <dbReference type="Rhea" id="RHEA:51208"/>
        <dbReference type="ChEBI" id="CHEBI:15378"/>
        <dbReference type="ChEBI" id="CHEBI:57460"/>
        <dbReference type="ChEBI" id="CHEBI:57783"/>
        <dbReference type="ChEBI" id="CHEBI:58349"/>
        <dbReference type="ChEBI" id="CHEBI:133346"/>
    </reaction>
    <physiologicalReaction direction="left-to-right" evidence="29">
        <dbReference type="Rhea" id="RHEA:51209"/>
    </physiologicalReaction>
</comment>
<comment type="catalytic activity">
    <reaction evidence="20">
        <text>octanal + NADP(+) = (2E)-octenal + NADPH + H(+)</text>
        <dbReference type="Rhea" id="RHEA:50780"/>
        <dbReference type="ChEBI" id="CHEBI:15378"/>
        <dbReference type="ChEBI" id="CHEBI:17935"/>
        <dbReference type="ChEBI" id="CHEBI:57783"/>
        <dbReference type="ChEBI" id="CHEBI:58349"/>
        <dbReference type="ChEBI" id="CHEBI:61748"/>
    </reaction>
    <physiologicalReaction direction="right-to-left" evidence="20">
        <dbReference type="Rhea" id="RHEA:50782"/>
    </physiologicalReaction>
</comment>
<accession>A0ABP0GDD9</accession>
<protein>
    <recommendedName>
        <fullName evidence="6">Prostaglandin reductase 1</fullName>
        <ecNumber evidence="4">1.3.1.48</ecNumber>
        <ecNumber evidence="5">1.3.1.74</ecNumber>
    </recommendedName>
    <alternativeName>
        <fullName evidence="19">15-oxoprostaglandin 13-reductase</fullName>
    </alternativeName>
    <alternativeName>
        <fullName evidence="17">Dithiolethione-inducible gene 1 protein</fullName>
    </alternativeName>
    <alternativeName>
        <fullName evidence="16">Leukotriene B4 12-hydroxydehydrogenase</fullName>
    </alternativeName>
    <alternativeName>
        <fullName evidence="18">NAD(P)H-dependent alkenal/one oxidoreductase</fullName>
    </alternativeName>
</protein>